<dbReference type="Proteomes" id="UP000319449">
    <property type="component" value="Unassembled WGS sequence"/>
</dbReference>
<evidence type="ECO:0000256" key="1">
    <source>
        <dbReference type="ARBA" id="ARBA00010587"/>
    </source>
</evidence>
<comment type="similarity">
    <text evidence="1">Belongs to the hemerythrin family.</text>
</comment>
<dbReference type="InterPro" id="IPR012827">
    <property type="entry name" value="Hemerythrin_metal-bd"/>
</dbReference>
<evidence type="ECO:0000256" key="3">
    <source>
        <dbReference type="ARBA" id="ARBA00023004"/>
    </source>
</evidence>
<dbReference type="CDD" id="cd12107">
    <property type="entry name" value="Hemerythrin"/>
    <property type="match status" value="1"/>
</dbReference>
<protein>
    <submittedName>
        <fullName evidence="5">Hemerythrin</fullName>
    </submittedName>
</protein>
<dbReference type="SUPFAM" id="SSF47188">
    <property type="entry name" value="Hemerythrin-like"/>
    <property type="match status" value="1"/>
</dbReference>
<dbReference type="InterPro" id="IPR012312">
    <property type="entry name" value="Hemerythrin-like"/>
</dbReference>
<name>A0A562W952_9BACT</name>
<accession>A0A562W952</accession>
<dbReference type="InterPro" id="IPR050669">
    <property type="entry name" value="Hemerythrin"/>
</dbReference>
<dbReference type="RefSeq" id="WP_246125765.1">
    <property type="nucleotide sequence ID" value="NZ_VLLN01000005.1"/>
</dbReference>
<dbReference type="PANTHER" id="PTHR37164">
    <property type="entry name" value="BACTERIOHEMERYTHRIN"/>
    <property type="match status" value="1"/>
</dbReference>
<dbReference type="NCBIfam" id="TIGR02481">
    <property type="entry name" value="hemeryth_dom"/>
    <property type="match status" value="1"/>
</dbReference>
<proteinExistence type="inferred from homology"/>
<evidence type="ECO:0000313" key="6">
    <source>
        <dbReference type="Proteomes" id="UP000319449"/>
    </source>
</evidence>
<dbReference type="AlphaFoldDB" id="A0A562W952"/>
<organism evidence="5 6">
    <name type="scientific">Geobacter argillaceus</name>
    <dbReference type="NCBI Taxonomy" id="345631"/>
    <lineage>
        <taxon>Bacteria</taxon>
        <taxon>Pseudomonadati</taxon>
        <taxon>Thermodesulfobacteriota</taxon>
        <taxon>Desulfuromonadia</taxon>
        <taxon>Geobacterales</taxon>
        <taxon>Geobacteraceae</taxon>
        <taxon>Geobacter</taxon>
    </lineage>
</organism>
<reference evidence="5 6" key="1">
    <citation type="submission" date="2019-07" db="EMBL/GenBank/DDBJ databases">
        <title>Genomic Encyclopedia of Archaeal and Bacterial Type Strains, Phase II (KMG-II): from individual species to whole genera.</title>
        <authorList>
            <person name="Goeker M."/>
        </authorList>
    </citation>
    <scope>NUCLEOTIDE SEQUENCE [LARGE SCALE GENOMIC DNA]</scope>
    <source>
        <strain evidence="5 6">ATCC BAA-1139</strain>
    </source>
</reference>
<evidence type="ECO:0000256" key="2">
    <source>
        <dbReference type="ARBA" id="ARBA00022723"/>
    </source>
</evidence>
<dbReference type="Gene3D" id="1.20.120.50">
    <property type="entry name" value="Hemerythrin-like"/>
    <property type="match status" value="1"/>
</dbReference>
<sequence>MPMIEWNSNLATGIDEIDDQHKELFSRVNLLMEACNVGKGREEVSRLLQFLSAYVRIHFESEEQIQVESGYPGYPEHKLAHQQFSKDIERLNHQFTAEGAGLVLVIETNQMVAAWLTQHISKMDKALAVYLRDKGMPASCCA</sequence>
<dbReference type="NCBIfam" id="NF033749">
    <property type="entry name" value="bact_hemeryth"/>
    <property type="match status" value="1"/>
</dbReference>
<keyword evidence="2" id="KW-0479">Metal-binding</keyword>
<comment type="caution">
    <text evidence="5">The sequence shown here is derived from an EMBL/GenBank/DDBJ whole genome shotgun (WGS) entry which is preliminary data.</text>
</comment>
<evidence type="ECO:0000313" key="5">
    <source>
        <dbReference type="EMBL" id="TWJ26487.1"/>
    </source>
</evidence>
<dbReference type="GO" id="GO:0046872">
    <property type="term" value="F:metal ion binding"/>
    <property type="evidence" value="ECO:0007669"/>
    <property type="project" value="UniProtKB-KW"/>
</dbReference>
<dbReference type="EMBL" id="VLLN01000005">
    <property type="protein sequence ID" value="TWJ26487.1"/>
    <property type="molecule type" value="Genomic_DNA"/>
</dbReference>
<dbReference type="Pfam" id="PF01814">
    <property type="entry name" value="Hemerythrin"/>
    <property type="match status" value="1"/>
</dbReference>
<feature type="domain" description="Hemerythrin-like" evidence="4">
    <location>
        <begin position="12"/>
        <end position="127"/>
    </location>
</feature>
<evidence type="ECO:0000259" key="4">
    <source>
        <dbReference type="Pfam" id="PF01814"/>
    </source>
</evidence>
<keyword evidence="3" id="KW-0408">Iron</keyword>
<dbReference type="PANTHER" id="PTHR37164:SF1">
    <property type="entry name" value="BACTERIOHEMERYTHRIN"/>
    <property type="match status" value="1"/>
</dbReference>
<gene>
    <name evidence="5" type="ORF">JN12_01195</name>
</gene>
<keyword evidence="6" id="KW-1185">Reference proteome</keyword>
<dbReference type="InterPro" id="IPR035938">
    <property type="entry name" value="Hemerythrin-like_sf"/>
</dbReference>